<accession>A0A927N0L6</accession>
<name>A0A927N0L6_9ACTN</name>
<dbReference type="RefSeq" id="WP_192753334.1">
    <property type="nucleotide sequence ID" value="NZ_BAABJL010000058.1"/>
</dbReference>
<dbReference type="SUPFAM" id="SSF56112">
    <property type="entry name" value="Protein kinase-like (PK-like)"/>
    <property type="match status" value="1"/>
</dbReference>
<dbReference type="EMBL" id="JADBEM010000001">
    <property type="protein sequence ID" value="MBE1609824.1"/>
    <property type="molecule type" value="Genomic_DNA"/>
</dbReference>
<sequence>MSMRTRIDVPEPLAASLGSHFGDAGRAWVASLPDLINDYLDRWRLRPDGPPGHGSVGLVVPVLRADGVPAALKLQRAEEDSIGASLALRTWDGNGAVRLLEASTDSSIMLLERLDPDRSLSSVQDDLAALQILAELLARLSAVPAPDGLRRLADIAAAMLNQVPHALTQLFDPADRRLIQTCAGMVDEVLGEAGDRLLHWDLHYDNVLAAHHSDPREPWLAIDPCPLAGDPGFELLPALGNRWDDLTVTGDLHRALRRRFDLMTEVLAMERQRARAWTAGRVLRNVLWDIDSGHARLHPRYADIAEAVLTSR</sequence>
<comment type="caution">
    <text evidence="1">The sequence shown here is derived from an EMBL/GenBank/DDBJ whole genome shotgun (WGS) entry which is preliminary data.</text>
</comment>
<evidence type="ECO:0000313" key="2">
    <source>
        <dbReference type="Proteomes" id="UP000638648"/>
    </source>
</evidence>
<keyword evidence="2" id="KW-1185">Reference proteome</keyword>
<evidence type="ECO:0000313" key="1">
    <source>
        <dbReference type="EMBL" id="MBE1609824.1"/>
    </source>
</evidence>
<dbReference type="GO" id="GO:0016773">
    <property type="term" value="F:phosphotransferase activity, alcohol group as acceptor"/>
    <property type="evidence" value="ECO:0007669"/>
    <property type="project" value="InterPro"/>
</dbReference>
<dbReference type="AlphaFoldDB" id="A0A927N0L6"/>
<proteinExistence type="predicted"/>
<dbReference type="Pfam" id="PF04655">
    <property type="entry name" value="APH_6_hur"/>
    <property type="match status" value="1"/>
</dbReference>
<dbReference type="InterPro" id="IPR006748">
    <property type="entry name" value="NH2Glyco/OHUrea_AB-resist_kin"/>
</dbReference>
<organism evidence="1 2">
    <name type="scientific">Actinopolymorpha pittospori</name>
    <dbReference type="NCBI Taxonomy" id="648752"/>
    <lineage>
        <taxon>Bacteria</taxon>
        <taxon>Bacillati</taxon>
        <taxon>Actinomycetota</taxon>
        <taxon>Actinomycetes</taxon>
        <taxon>Propionibacteriales</taxon>
        <taxon>Actinopolymorphaceae</taxon>
        <taxon>Actinopolymorpha</taxon>
    </lineage>
</organism>
<protein>
    <submittedName>
        <fullName evidence="1">Streptomycin 6-kinase</fullName>
    </submittedName>
</protein>
<dbReference type="InterPro" id="IPR011009">
    <property type="entry name" value="Kinase-like_dom_sf"/>
</dbReference>
<dbReference type="Proteomes" id="UP000638648">
    <property type="component" value="Unassembled WGS sequence"/>
</dbReference>
<gene>
    <name evidence="1" type="ORF">HEB94_006672</name>
</gene>
<reference evidence="1" key="1">
    <citation type="submission" date="2020-10" db="EMBL/GenBank/DDBJ databases">
        <title>Sequencing the genomes of 1000 actinobacteria strains.</title>
        <authorList>
            <person name="Klenk H.-P."/>
        </authorList>
    </citation>
    <scope>NUCLEOTIDE SEQUENCE</scope>
    <source>
        <strain evidence="1">DSM 45354</strain>
    </source>
</reference>
<dbReference type="GO" id="GO:0019748">
    <property type="term" value="P:secondary metabolic process"/>
    <property type="evidence" value="ECO:0007669"/>
    <property type="project" value="InterPro"/>
</dbReference>